<accession>A0A0R3KZE6</accession>
<keyword evidence="2" id="KW-1185">Reference proteome</keyword>
<proteinExistence type="predicted"/>
<dbReference type="Proteomes" id="UP000050863">
    <property type="component" value="Unassembled WGS sequence"/>
</dbReference>
<organism evidence="1 2">
    <name type="scientific">Bradyrhizobium jicamae</name>
    <dbReference type="NCBI Taxonomy" id="280332"/>
    <lineage>
        <taxon>Bacteria</taxon>
        <taxon>Pseudomonadati</taxon>
        <taxon>Pseudomonadota</taxon>
        <taxon>Alphaproteobacteria</taxon>
        <taxon>Hyphomicrobiales</taxon>
        <taxon>Nitrobacteraceae</taxon>
        <taxon>Bradyrhizobium</taxon>
    </lineage>
</organism>
<evidence type="ECO:0000313" key="1">
    <source>
        <dbReference type="EMBL" id="KRQ98916.1"/>
    </source>
</evidence>
<evidence type="ECO:0000313" key="2">
    <source>
        <dbReference type="Proteomes" id="UP000050863"/>
    </source>
</evidence>
<dbReference type="EMBL" id="LLXZ01000181">
    <property type="protein sequence ID" value="KRQ98916.1"/>
    <property type="molecule type" value="Genomic_DNA"/>
</dbReference>
<dbReference type="AlphaFoldDB" id="A0A0R3KZE6"/>
<sequence length="154" mass="18180">MFNPQHARLEFEAILRGRDLHEHDLNLVDGCEALFDFYRDRRPSGRVFEQHEDADMLLFQWGTFDWGAGEQFAFSLTRQIIVYEDAEDEDIWQLSLTFEFEANDDLRSLGNGDKWCHSLLELPEFRKYVRRSTAFRVCAEHQVRRTLLEYGAAG</sequence>
<reference evidence="1 2" key="1">
    <citation type="submission" date="2014-03" db="EMBL/GenBank/DDBJ databases">
        <title>Bradyrhizobium valentinum sp. nov., isolated from effective nodules of Lupinus mariae-josephae, a lupine endemic of basic-lime soils in Eastern Spain.</title>
        <authorList>
            <person name="Duran D."/>
            <person name="Rey L."/>
            <person name="Navarro A."/>
            <person name="Busquets A."/>
            <person name="Imperial J."/>
            <person name="Ruiz-Argueso T."/>
        </authorList>
    </citation>
    <scope>NUCLEOTIDE SEQUENCE [LARGE SCALE GENOMIC DNA]</scope>
    <source>
        <strain evidence="1 2">PAC68</strain>
    </source>
</reference>
<comment type="caution">
    <text evidence="1">The sequence shown here is derived from an EMBL/GenBank/DDBJ whole genome shotgun (WGS) entry which is preliminary data.</text>
</comment>
<gene>
    <name evidence="1" type="ORF">CQ12_23805</name>
</gene>
<protein>
    <submittedName>
        <fullName evidence="1">Uncharacterized protein</fullName>
    </submittedName>
</protein>
<dbReference type="OrthoDB" id="8232181at2"/>
<name>A0A0R3KZE6_9BRAD</name>
<dbReference type="RefSeq" id="WP_057838974.1">
    <property type="nucleotide sequence ID" value="NZ_LLXZ01000181.1"/>
</dbReference>